<evidence type="ECO:0000256" key="6">
    <source>
        <dbReference type="SAM" id="MobiDB-lite"/>
    </source>
</evidence>
<keyword evidence="3 7" id="KW-1133">Transmembrane helix</keyword>
<organism evidence="9 10">
    <name type="scientific">Aspergillus pseudodeflectus</name>
    <dbReference type="NCBI Taxonomy" id="176178"/>
    <lineage>
        <taxon>Eukaryota</taxon>
        <taxon>Fungi</taxon>
        <taxon>Dikarya</taxon>
        <taxon>Ascomycota</taxon>
        <taxon>Pezizomycotina</taxon>
        <taxon>Eurotiomycetes</taxon>
        <taxon>Eurotiomycetidae</taxon>
        <taxon>Eurotiales</taxon>
        <taxon>Aspergillaceae</taxon>
        <taxon>Aspergillus</taxon>
        <taxon>Aspergillus subgen. Nidulantes</taxon>
    </lineage>
</organism>
<evidence type="ECO:0000259" key="8">
    <source>
        <dbReference type="Pfam" id="PF20684"/>
    </source>
</evidence>
<evidence type="ECO:0000256" key="4">
    <source>
        <dbReference type="ARBA" id="ARBA00023136"/>
    </source>
</evidence>
<evidence type="ECO:0000256" key="3">
    <source>
        <dbReference type="ARBA" id="ARBA00022989"/>
    </source>
</evidence>
<feature type="region of interest" description="Disordered" evidence="6">
    <location>
        <begin position="333"/>
        <end position="352"/>
    </location>
</feature>
<dbReference type="PANTHER" id="PTHR33048">
    <property type="entry name" value="PTH11-LIKE INTEGRAL MEMBRANE PROTEIN (AFU_ORTHOLOGUE AFUA_5G11245)"/>
    <property type="match status" value="1"/>
</dbReference>
<protein>
    <recommendedName>
        <fullName evidence="8">Rhodopsin domain-containing protein</fullName>
    </recommendedName>
</protein>
<dbReference type="EMBL" id="JBFXLR010000007">
    <property type="protein sequence ID" value="KAL2856740.1"/>
    <property type="molecule type" value="Genomic_DNA"/>
</dbReference>
<comment type="caution">
    <text evidence="9">The sequence shown here is derived from an EMBL/GenBank/DDBJ whole genome shotgun (WGS) entry which is preliminary data.</text>
</comment>
<evidence type="ECO:0000313" key="10">
    <source>
        <dbReference type="Proteomes" id="UP001610444"/>
    </source>
</evidence>
<proteinExistence type="inferred from homology"/>
<dbReference type="Proteomes" id="UP001610444">
    <property type="component" value="Unassembled WGS sequence"/>
</dbReference>
<gene>
    <name evidence="9" type="ORF">BJX68DRAFT_263280</name>
</gene>
<accession>A0ABR4KWT8</accession>
<reference evidence="9 10" key="1">
    <citation type="submission" date="2024-07" db="EMBL/GenBank/DDBJ databases">
        <title>Section-level genome sequencing and comparative genomics of Aspergillus sections Usti and Cavernicolus.</title>
        <authorList>
            <consortium name="Lawrence Berkeley National Laboratory"/>
            <person name="Nybo J.L."/>
            <person name="Vesth T.C."/>
            <person name="Theobald S."/>
            <person name="Frisvad J.C."/>
            <person name="Larsen T.O."/>
            <person name="Kjaerboelling I."/>
            <person name="Rothschild-Mancinelli K."/>
            <person name="Lyhne E.K."/>
            <person name="Kogle M.E."/>
            <person name="Barry K."/>
            <person name="Clum A."/>
            <person name="Na H."/>
            <person name="Ledsgaard L."/>
            <person name="Lin J."/>
            <person name="Lipzen A."/>
            <person name="Kuo A."/>
            <person name="Riley R."/>
            <person name="Mondo S."/>
            <person name="LaButti K."/>
            <person name="Haridas S."/>
            <person name="Pangalinan J."/>
            <person name="Salamov A.A."/>
            <person name="Simmons B.A."/>
            <person name="Magnuson J.K."/>
            <person name="Chen J."/>
            <person name="Drula E."/>
            <person name="Henrissat B."/>
            <person name="Wiebenga A."/>
            <person name="Lubbers R.J."/>
            <person name="Gomes A.C."/>
            <person name="Macurrencykelacurrency M.R."/>
            <person name="Stajich J."/>
            <person name="Grigoriev I.V."/>
            <person name="Mortensen U.H."/>
            <person name="De vries R.P."/>
            <person name="Baker S.E."/>
            <person name="Andersen M.R."/>
        </authorList>
    </citation>
    <scope>NUCLEOTIDE SEQUENCE [LARGE SCALE GENOMIC DNA]</scope>
    <source>
        <strain evidence="9 10">CBS 756.74</strain>
    </source>
</reference>
<name>A0ABR4KWT8_9EURO</name>
<dbReference type="Pfam" id="PF20684">
    <property type="entry name" value="Fung_rhodopsin"/>
    <property type="match status" value="1"/>
</dbReference>
<feature type="transmembrane region" description="Helical" evidence="7">
    <location>
        <begin position="6"/>
        <end position="29"/>
    </location>
</feature>
<dbReference type="PANTHER" id="PTHR33048:SF15">
    <property type="entry name" value="INTEGRAL MEMBRANE PROTEIN"/>
    <property type="match status" value="1"/>
</dbReference>
<feature type="region of interest" description="Disordered" evidence="6">
    <location>
        <begin position="282"/>
        <end position="312"/>
    </location>
</feature>
<keyword evidence="10" id="KW-1185">Reference proteome</keyword>
<sequence length="405" mass="44769">MAYDPPVCAIVAIAVLAVAWICVILRLYVRLYLQRNLAVDDILSVASSAIFTALALRYVIGLLRDGLGRHDAALSRYTYARGMQAGFTCVLLFFASTYLMKLSFIYTLFRVVQKRSYRYVLYILTATGGILTICVGFWTLFYCDPIKHFWERPLLTVGPGHCKSVASLRTVLLVHAAWILTADLTLGLVIPSLLLNNLHIPLATKASAWILLGLGSVASVATIIRIIYLPGLSDKDALFVNNPAVLWSSIEVATNIICTSAMTWKPLMVKWGIVNNSVPSGSGRRYAQGRGSEDHRSLPMQPSSDNKWPVPQSWAVRSEPSASTEMILYAEEPRRGERPDKDERIQGPYHAGRDEAKLGLGTVLGSESGSYCRNSENGSLWAKITIRICLVSRNPLKGRGNEPFF</sequence>
<feature type="transmembrane region" description="Helical" evidence="7">
    <location>
        <begin position="83"/>
        <end position="107"/>
    </location>
</feature>
<evidence type="ECO:0000313" key="9">
    <source>
        <dbReference type="EMBL" id="KAL2856740.1"/>
    </source>
</evidence>
<evidence type="ECO:0000256" key="7">
    <source>
        <dbReference type="SAM" id="Phobius"/>
    </source>
</evidence>
<feature type="transmembrane region" description="Helical" evidence="7">
    <location>
        <begin position="119"/>
        <end position="141"/>
    </location>
</feature>
<keyword evidence="2 7" id="KW-0812">Transmembrane</keyword>
<comment type="similarity">
    <text evidence="5">Belongs to the SAT4 family.</text>
</comment>
<comment type="subcellular location">
    <subcellularLocation>
        <location evidence="1">Membrane</location>
        <topology evidence="1">Multi-pass membrane protein</topology>
    </subcellularLocation>
</comment>
<dbReference type="GeneID" id="98159814"/>
<dbReference type="RefSeq" id="XP_070902604.1">
    <property type="nucleotide sequence ID" value="XM_071044650.1"/>
</dbReference>
<keyword evidence="4 7" id="KW-0472">Membrane</keyword>
<dbReference type="InterPro" id="IPR052337">
    <property type="entry name" value="SAT4-like"/>
</dbReference>
<feature type="transmembrane region" description="Helical" evidence="7">
    <location>
        <begin position="208"/>
        <end position="228"/>
    </location>
</feature>
<evidence type="ECO:0000256" key="5">
    <source>
        <dbReference type="ARBA" id="ARBA00038359"/>
    </source>
</evidence>
<evidence type="ECO:0000256" key="2">
    <source>
        <dbReference type="ARBA" id="ARBA00022692"/>
    </source>
</evidence>
<evidence type="ECO:0000256" key="1">
    <source>
        <dbReference type="ARBA" id="ARBA00004141"/>
    </source>
</evidence>
<feature type="transmembrane region" description="Helical" evidence="7">
    <location>
        <begin position="176"/>
        <end position="196"/>
    </location>
</feature>
<dbReference type="InterPro" id="IPR049326">
    <property type="entry name" value="Rhodopsin_dom_fungi"/>
</dbReference>
<feature type="transmembrane region" description="Helical" evidence="7">
    <location>
        <begin position="41"/>
        <end position="63"/>
    </location>
</feature>
<feature type="domain" description="Rhodopsin" evidence="8">
    <location>
        <begin position="25"/>
        <end position="269"/>
    </location>
</feature>